<dbReference type="EMBL" id="WTPW01001978">
    <property type="protein sequence ID" value="KAF0403961.1"/>
    <property type="molecule type" value="Genomic_DNA"/>
</dbReference>
<dbReference type="InterPro" id="IPR006175">
    <property type="entry name" value="YjgF/YER057c/UK114"/>
</dbReference>
<dbReference type="InterPro" id="IPR006056">
    <property type="entry name" value="RidA"/>
</dbReference>
<comment type="similarity">
    <text evidence="1">Belongs to the RutC family.</text>
</comment>
<evidence type="ECO:0000256" key="1">
    <source>
        <dbReference type="ARBA" id="ARBA00010552"/>
    </source>
</evidence>
<dbReference type="GO" id="GO:0005829">
    <property type="term" value="C:cytosol"/>
    <property type="evidence" value="ECO:0007669"/>
    <property type="project" value="TreeGrafter"/>
</dbReference>
<dbReference type="GO" id="GO:0005739">
    <property type="term" value="C:mitochondrion"/>
    <property type="evidence" value="ECO:0007669"/>
    <property type="project" value="TreeGrafter"/>
</dbReference>
<dbReference type="InterPro" id="IPR019897">
    <property type="entry name" value="RidA_CS"/>
</dbReference>
<dbReference type="PANTHER" id="PTHR11803">
    <property type="entry name" value="2-IMINOBUTANOATE/2-IMINOPROPANOATE DEAMINASE RIDA"/>
    <property type="match status" value="1"/>
</dbReference>
<dbReference type="OrthoDB" id="309640at2759"/>
<dbReference type="SUPFAM" id="SSF55298">
    <property type="entry name" value="YjgF-like"/>
    <property type="match status" value="1"/>
</dbReference>
<dbReference type="CDD" id="cd00448">
    <property type="entry name" value="YjgF_YER057c_UK114_family"/>
    <property type="match status" value="1"/>
</dbReference>
<organism evidence="2 3">
    <name type="scientific">Gigaspora margarita</name>
    <dbReference type="NCBI Taxonomy" id="4874"/>
    <lineage>
        <taxon>Eukaryota</taxon>
        <taxon>Fungi</taxon>
        <taxon>Fungi incertae sedis</taxon>
        <taxon>Mucoromycota</taxon>
        <taxon>Glomeromycotina</taxon>
        <taxon>Glomeromycetes</taxon>
        <taxon>Diversisporales</taxon>
        <taxon>Gigasporaceae</taxon>
        <taxon>Gigaspora</taxon>
    </lineage>
</organism>
<dbReference type="NCBIfam" id="TIGR00004">
    <property type="entry name" value="Rid family detoxifying hydrolase"/>
    <property type="match status" value="1"/>
</dbReference>
<comment type="caution">
    <text evidence="2">The sequence shown here is derived from an EMBL/GenBank/DDBJ whole genome shotgun (WGS) entry which is preliminary data.</text>
</comment>
<reference evidence="2 3" key="1">
    <citation type="journal article" date="2019" name="Environ. Microbiol.">
        <title>At the nexus of three kingdoms: the genome of the mycorrhizal fungus Gigaspora margarita provides insights into plant, endobacterial and fungal interactions.</title>
        <authorList>
            <person name="Venice F."/>
            <person name="Ghignone S."/>
            <person name="Salvioli di Fossalunga A."/>
            <person name="Amselem J."/>
            <person name="Novero M."/>
            <person name="Xianan X."/>
            <person name="Sedzielewska Toro K."/>
            <person name="Morin E."/>
            <person name="Lipzen A."/>
            <person name="Grigoriev I.V."/>
            <person name="Henrissat B."/>
            <person name="Martin F.M."/>
            <person name="Bonfante P."/>
        </authorList>
    </citation>
    <scope>NUCLEOTIDE SEQUENCE [LARGE SCALE GENOMIC DNA]</scope>
    <source>
        <strain evidence="2 3">BEG34</strain>
    </source>
</reference>
<dbReference type="Gene3D" id="3.30.1330.40">
    <property type="entry name" value="RutC-like"/>
    <property type="match status" value="1"/>
</dbReference>
<dbReference type="PROSITE" id="PS01094">
    <property type="entry name" value="UPF0076"/>
    <property type="match status" value="1"/>
</dbReference>
<dbReference type="FunFam" id="3.30.1330.40:FF:000001">
    <property type="entry name" value="L-PSP family endoribonuclease"/>
    <property type="match status" value="1"/>
</dbReference>
<protein>
    <submittedName>
        <fullName evidence="2">Putative endoribonuclease L-PSP</fullName>
    </submittedName>
</protein>
<sequence length="148" mass="16266">MWLYRLHLLSSSFKAYRSMSTLKPISTPNAPSAIGPYSQAIVTNGFVFASGQIPIVPETNKIVSDDVKEQTRQVLKNLSNVLEEAHSSLSQVVKTTVFIKDMNDFGAINEVYAECFGDHKPARATVEVARLPKDVKVEIEGIAVVSNL</sequence>
<keyword evidence="3" id="KW-1185">Reference proteome</keyword>
<dbReference type="AlphaFoldDB" id="A0A8H4A3A6"/>
<dbReference type="PANTHER" id="PTHR11803:SF58">
    <property type="entry name" value="PROTEIN HMF1-RELATED"/>
    <property type="match status" value="1"/>
</dbReference>
<proteinExistence type="inferred from homology"/>
<evidence type="ECO:0000313" key="3">
    <source>
        <dbReference type="Proteomes" id="UP000439903"/>
    </source>
</evidence>
<name>A0A8H4A3A6_GIGMA</name>
<evidence type="ECO:0000313" key="2">
    <source>
        <dbReference type="EMBL" id="KAF0403961.1"/>
    </source>
</evidence>
<gene>
    <name evidence="2" type="ORF">F8M41_009116</name>
</gene>
<dbReference type="InterPro" id="IPR035959">
    <property type="entry name" value="RutC-like_sf"/>
</dbReference>
<accession>A0A8H4A3A6</accession>
<dbReference type="Pfam" id="PF01042">
    <property type="entry name" value="Ribonuc_L-PSP"/>
    <property type="match status" value="1"/>
</dbReference>
<dbReference type="Proteomes" id="UP000439903">
    <property type="component" value="Unassembled WGS sequence"/>
</dbReference>
<dbReference type="GO" id="GO:0019239">
    <property type="term" value="F:deaminase activity"/>
    <property type="evidence" value="ECO:0007669"/>
    <property type="project" value="TreeGrafter"/>
</dbReference>